<dbReference type="NCBIfam" id="TIGR01488">
    <property type="entry name" value="HAD-SF-IB"/>
    <property type="match status" value="1"/>
</dbReference>
<evidence type="ECO:0000256" key="5">
    <source>
        <dbReference type="SAM" id="Phobius"/>
    </source>
</evidence>
<protein>
    <submittedName>
        <fullName evidence="6">HAD-IB family hydrolase</fullName>
    </submittedName>
</protein>
<dbReference type="Gene3D" id="3.40.50.1000">
    <property type="entry name" value="HAD superfamily/HAD-like"/>
    <property type="match status" value="1"/>
</dbReference>
<name>A0A939DZ98_9CORY</name>
<keyword evidence="5" id="KW-0472">Membrane</keyword>
<dbReference type="InterPro" id="IPR050582">
    <property type="entry name" value="HAD-like_SerB"/>
</dbReference>
<evidence type="ECO:0000256" key="3">
    <source>
        <dbReference type="ARBA" id="ARBA00022801"/>
    </source>
</evidence>
<gene>
    <name evidence="6" type="ORF">JZY06_03975</name>
</gene>
<dbReference type="NCBIfam" id="TIGR01490">
    <property type="entry name" value="HAD-SF-IB-hyp1"/>
    <property type="match status" value="1"/>
</dbReference>
<accession>A0A939DZ98</accession>
<sequence>MTDPKSPRPDSPRPVAAFFDLDKTLIATSSALAFSRQMINRNLITVADAARVVSAEAIYMVLGHTDERMEKLKNDLMVMIDGWKDDEVRDVLRQALHEVITPTIYAEATELLDWHRALGHDLILISASPHIIVEPVAELLGIDTTVATRLGMVDGVYNGTIDFYCKGDNKAVALRRLAAERGYDLSQCYAYSDSIIDLPMLETVGNAVAVNPDKALSRIAVNRHWRIRHFRHPLPGRQWVVRGGLALSAVAAGGTTAALIHALATARRR</sequence>
<dbReference type="InterPro" id="IPR006385">
    <property type="entry name" value="HAD_hydro_SerB1"/>
</dbReference>
<proteinExistence type="inferred from homology"/>
<dbReference type="Proteomes" id="UP000664332">
    <property type="component" value="Unassembled WGS sequence"/>
</dbReference>
<dbReference type="CDD" id="cd02612">
    <property type="entry name" value="HAD_PGPPase"/>
    <property type="match status" value="1"/>
</dbReference>
<dbReference type="AlphaFoldDB" id="A0A939DZ98"/>
<feature type="transmembrane region" description="Helical" evidence="5">
    <location>
        <begin position="239"/>
        <end position="264"/>
    </location>
</feature>
<dbReference type="InterPro" id="IPR023214">
    <property type="entry name" value="HAD_sf"/>
</dbReference>
<dbReference type="Gene3D" id="1.20.1440.100">
    <property type="entry name" value="SG protein - dephosphorylation function"/>
    <property type="match status" value="1"/>
</dbReference>
<organism evidence="6 7">
    <name type="scientific">Corynebacterium mendelii</name>
    <dbReference type="NCBI Taxonomy" id="2765362"/>
    <lineage>
        <taxon>Bacteria</taxon>
        <taxon>Bacillati</taxon>
        <taxon>Actinomycetota</taxon>
        <taxon>Actinomycetes</taxon>
        <taxon>Mycobacteriales</taxon>
        <taxon>Corynebacteriaceae</taxon>
        <taxon>Corynebacterium</taxon>
    </lineage>
</organism>
<dbReference type="RefSeq" id="WP_207118514.1">
    <property type="nucleotide sequence ID" value="NZ_JAFLEQ010000008.1"/>
</dbReference>
<dbReference type="GO" id="GO:0046872">
    <property type="term" value="F:metal ion binding"/>
    <property type="evidence" value="ECO:0007669"/>
    <property type="project" value="UniProtKB-KW"/>
</dbReference>
<dbReference type="GO" id="GO:0016787">
    <property type="term" value="F:hydrolase activity"/>
    <property type="evidence" value="ECO:0007669"/>
    <property type="project" value="UniProtKB-KW"/>
</dbReference>
<dbReference type="EMBL" id="JAFLEQ010000008">
    <property type="protein sequence ID" value="MBN9643783.1"/>
    <property type="molecule type" value="Genomic_DNA"/>
</dbReference>
<keyword evidence="4" id="KW-0460">Magnesium</keyword>
<reference evidence="6" key="1">
    <citation type="submission" date="2021-03" db="EMBL/GenBank/DDBJ databases">
        <authorList>
            <person name="Sun Q."/>
        </authorList>
    </citation>
    <scope>NUCLEOTIDE SEQUENCE</scope>
    <source>
        <strain evidence="6">CCM 8862</strain>
    </source>
</reference>
<keyword evidence="5" id="KW-1133">Transmembrane helix</keyword>
<dbReference type="PANTHER" id="PTHR43344:SF13">
    <property type="entry name" value="PHOSPHATASE RV3661-RELATED"/>
    <property type="match status" value="1"/>
</dbReference>
<evidence type="ECO:0000313" key="6">
    <source>
        <dbReference type="EMBL" id="MBN9643783.1"/>
    </source>
</evidence>
<keyword evidence="5" id="KW-0812">Transmembrane</keyword>
<dbReference type="SUPFAM" id="SSF56784">
    <property type="entry name" value="HAD-like"/>
    <property type="match status" value="1"/>
</dbReference>
<dbReference type="Pfam" id="PF12710">
    <property type="entry name" value="HAD"/>
    <property type="match status" value="1"/>
</dbReference>
<evidence type="ECO:0000313" key="7">
    <source>
        <dbReference type="Proteomes" id="UP000664332"/>
    </source>
</evidence>
<evidence type="ECO:0000256" key="2">
    <source>
        <dbReference type="ARBA" id="ARBA00022723"/>
    </source>
</evidence>
<dbReference type="InterPro" id="IPR036412">
    <property type="entry name" value="HAD-like_sf"/>
</dbReference>
<keyword evidence="2" id="KW-0479">Metal-binding</keyword>
<dbReference type="PANTHER" id="PTHR43344">
    <property type="entry name" value="PHOSPHOSERINE PHOSPHATASE"/>
    <property type="match status" value="1"/>
</dbReference>
<comment type="caution">
    <text evidence="6">The sequence shown here is derived from an EMBL/GenBank/DDBJ whole genome shotgun (WGS) entry which is preliminary data.</text>
</comment>
<evidence type="ECO:0000256" key="4">
    <source>
        <dbReference type="ARBA" id="ARBA00022842"/>
    </source>
</evidence>
<evidence type="ECO:0000256" key="1">
    <source>
        <dbReference type="ARBA" id="ARBA00009184"/>
    </source>
</evidence>
<keyword evidence="7" id="KW-1185">Reference proteome</keyword>
<keyword evidence="3 6" id="KW-0378">Hydrolase</keyword>
<comment type="similarity">
    <text evidence="1">Belongs to the HAD-like hydrolase superfamily. SerB family.</text>
</comment>